<organism evidence="1 2">
    <name type="scientific">Paramagnetospirillum magnetotacticum MS-1</name>
    <dbReference type="NCBI Taxonomy" id="272627"/>
    <lineage>
        <taxon>Bacteria</taxon>
        <taxon>Pseudomonadati</taxon>
        <taxon>Pseudomonadota</taxon>
        <taxon>Alphaproteobacteria</taxon>
        <taxon>Rhodospirillales</taxon>
        <taxon>Magnetospirillaceae</taxon>
        <taxon>Paramagnetospirillum</taxon>
    </lineage>
</organism>
<evidence type="ECO:0000313" key="1">
    <source>
        <dbReference type="EMBL" id="KIL99590.1"/>
    </source>
</evidence>
<accession>A0A0C2YY77</accession>
<dbReference type="STRING" id="272627.CCC_04106"/>
<gene>
    <name evidence="1" type="ORF">CCC_04106</name>
</gene>
<dbReference type="AlphaFoldDB" id="A0A0C2YY77"/>
<sequence length="71" mass="8037">MTLTMMEFPVSRGIEGMNKLALFLNASHSQGNWHFRRGTRFDQTAVSIDFDDPADLAPAWRSYCNARSEGL</sequence>
<evidence type="ECO:0000313" key="2">
    <source>
        <dbReference type="Proteomes" id="UP000031971"/>
    </source>
</evidence>
<protein>
    <submittedName>
        <fullName evidence="1">Uncharacterized protein</fullName>
    </submittedName>
</protein>
<dbReference type="RefSeq" id="WP_041040418.1">
    <property type="nucleotide sequence ID" value="NZ_JXSL01000023.1"/>
</dbReference>
<reference evidence="1 2" key="1">
    <citation type="submission" date="2015-01" db="EMBL/GenBank/DDBJ databases">
        <title>Genome Sequence of Magnetospirillum magnetotacticum Strain MS-1.</title>
        <authorList>
            <person name="Marinov G.K."/>
            <person name="Smalley M.D."/>
            <person name="DeSalvo G."/>
        </authorList>
    </citation>
    <scope>NUCLEOTIDE SEQUENCE [LARGE SCALE GENOMIC DNA]</scope>
    <source>
        <strain evidence="1 2">MS-1</strain>
    </source>
</reference>
<dbReference type="EMBL" id="JXSL01000023">
    <property type="protein sequence ID" value="KIL99590.1"/>
    <property type="molecule type" value="Genomic_DNA"/>
</dbReference>
<comment type="caution">
    <text evidence="1">The sequence shown here is derived from an EMBL/GenBank/DDBJ whole genome shotgun (WGS) entry which is preliminary data.</text>
</comment>
<name>A0A0C2YY77_PARME</name>
<keyword evidence="2" id="KW-1185">Reference proteome</keyword>
<dbReference type="Proteomes" id="UP000031971">
    <property type="component" value="Unassembled WGS sequence"/>
</dbReference>
<dbReference type="OrthoDB" id="7360706at2"/>
<proteinExistence type="predicted"/>